<dbReference type="GO" id="GO:0005524">
    <property type="term" value="F:ATP binding"/>
    <property type="evidence" value="ECO:0007669"/>
    <property type="project" value="InterPro"/>
</dbReference>
<proteinExistence type="predicted"/>
<dbReference type="HOGENOM" id="CLU_000288_7_18_1"/>
<protein>
    <recommendedName>
        <fullName evidence="1">Protein kinase domain-containing protein</fullName>
    </recommendedName>
</protein>
<feature type="non-terminal residue" evidence="2">
    <location>
        <position position="219"/>
    </location>
</feature>
<dbReference type="InterPro" id="IPR011009">
    <property type="entry name" value="Kinase-like_dom_sf"/>
</dbReference>
<dbReference type="InterPro" id="IPR051681">
    <property type="entry name" value="Ser/Thr_Kinases-Pseudokinases"/>
</dbReference>
<dbReference type="Gene3D" id="1.10.510.10">
    <property type="entry name" value="Transferase(Phosphotransferase) domain 1"/>
    <property type="match status" value="1"/>
</dbReference>
<reference evidence="2 3" key="1">
    <citation type="submission" date="2014-04" db="EMBL/GenBank/DDBJ databases">
        <authorList>
            <consortium name="DOE Joint Genome Institute"/>
            <person name="Kuo A."/>
            <person name="Girlanda M."/>
            <person name="Perotto S."/>
            <person name="Kohler A."/>
            <person name="Nagy L.G."/>
            <person name="Floudas D."/>
            <person name="Copeland A."/>
            <person name="Barry K.W."/>
            <person name="Cichocki N."/>
            <person name="Veneault-Fourrey C."/>
            <person name="LaButti K."/>
            <person name="Lindquist E.A."/>
            <person name="Lipzen A."/>
            <person name="Lundell T."/>
            <person name="Morin E."/>
            <person name="Murat C."/>
            <person name="Sun H."/>
            <person name="Tunlid A."/>
            <person name="Henrissat B."/>
            <person name="Grigoriev I.V."/>
            <person name="Hibbett D.S."/>
            <person name="Martin F."/>
            <person name="Nordberg H.P."/>
            <person name="Cantor M.N."/>
            <person name="Hua S.X."/>
        </authorList>
    </citation>
    <scope>NUCLEOTIDE SEQUENCE [LARGE SCALE GENOMIC DNA]</scope>
    <source>
        <strain evidence="2 3">MUT 4182</strain>
    </source>
</reference>
<evidence type="ECO:0000313" key="2">
    <source>
        <dbReference type="EMBL" id="KIO19687.1"/>
    </source>
</evidence>
<sequence>MGVWSSLRHENILKFTGYYIERDFKTAYLLSPYMLNGNAQTYLATKQSTMDERLSLLCDTMNGLNYLHNLQPPVVHGNLKAANVLINDNRRAVLSDLGLSALTETPEVTERPHPVSLVRWLSPELLRVRERTTKSDVWAWGCLALELVTRDIPYLYIQNEDQIKAAMSARRRDRLTPEAFHELDDIPDVLVQLLRRCWNFDFAQRPNAEECMDTVSSLL</sequence>
<reference evidence="3" key="2">
    <citation type="submission" date="2015-01" db="EMBL/GenBank/DDBJ databases">
        <title>Evolutionary Origins and Diversification of the Mycorrhizal Mutualists.</title>
        <authorList>
            <consortium name="DOE Joint Genome Institute"/>
            <consortium name="Mycorrhizal Genomics Consortium"/>
            <person name="Kohler A."/>
            <person name="Kuo A."/>
            <person name="Nagy L.G."/>
            <person name="Floudas D."/>
            <person name="Copeland A."/>
            <person name="Barry K.W."/>
            <person name="Cichocki N."/>
            <person name="Veneault-Fourrey C."/>
            <person name="LaButti K."/>
            <person name="Lindquist E.A."/>
            <person name="Lipzen A."/>
            <person name="Lundell T."/>
            <person name="Morin E."/>
            <person name="Murat C."/>
            <person name="Riley R."/>
            <person name="Ohm R."/>
            <person name="Sun H."/>
            <person name="Tunlid A."/>
            <person name="Henrissat B."/>
            <person name="Grigoriev I.V."/>
            <person name="Hibbett D.S."/>
            <person name="Martin F."/>
        </authorList>
    </citation>
    <scope>NUCLEOTIDE SEQUENCE [LARGE SCALE GENOMIC DNA]</scope>
    <source>
        <strain evidence="3">MUT 4182</strain>
    </source>
</reference>
<dbReference type="PANTHER" id="PTHR44329">
    <property type="entry name" value="SERINE/THREONINE-PROTEIN KINASE TNNI3K-RELATED"/>
    <property type="match status" value="1"/>
</dbReference>
<feature type="domain" description="Protein kinase" evidence="1">
    <location>
        <begin position="1"/>
        <end position="219"/>
    </location>
</feature>
<gene>
    <name evidence="2" type="ORF">M407DRAFT_47089</name>
</gene>
<evidence type="ECO:0000313" key="3">
    <source>
        <dbReference type="Proteomes" id="UP000054248"/>
    </source>
</evidence>
<dbReference type="AlphaFoldDB" id="A0A0C3LDZ2"/>
<accession>A0A0C3LDZ2</accession>
<dbReference type="Proteomes" id="UP000054248">
    <property type="component" value="Unassembled WGS sequence"/>
</dbReference>
<dbReference type="Pfam" id="PF07714">
    <property type="entry name" value="PK_Tyr_Ser-Thr"/>
    <property type="match status" value="1"/>
</dbReference>
<dbReference type="InterPro" id="IPR001245">
    <property type="entry name" value="Ser-Thr/Tyr_kinase_cat_dom"/>
</dbReference>
<keyword evidence="3" id="KW-1185">Reference proteome</keyword>
<dbReference type="OrthoDB" id="3248549at2759"/>
<evidence type="ECO:0000259" key="1">
    <source>
        <dbReference type="PROSITE" id="PS50011"/>
    </source>
</evidence>
<dbReference type="EMBL" id="KN823208">
    <property type="protein sequence ID" value="KIO19687.1"/>
    <property type="molecule type" value="Genomic_DNA"/>
</dbReference>
<dbReference type="PIRSF" id="PIRSF000654">
    <property type="entry name" value="Integrin-linked_kinase"/>
    <property type="match status" value="1"/>
</dbReference>
<dbReference type="STRING" id="1051891.A0A0C3LDZ2"/>
<name>A0A0C3LDZ2_9AGAM</name>
<dbReference type="PROSITE" id="PS50011">
    <property type="entry name" value="PROTEIN_KINASE_DOM"/>
    <property type="match status" value="1"/>
</dbReference>
<dbReference type="InterPro" id="IPR000719">
    <property type="entry name" value="Prot_kinase_dom"/>
</dbReference>
<dbReference type="SUPFAM" id="SSF56112">
    <property type="entry name" value="Protein kinase-like (PK-like)"/>
    <property type="match status" value="1"/>
</dbReference>
<dbReference type="GO" id="GO:0004674">
    <property type="term" value="F:protein serine/threonine kinase activity"/>
    <property type="evidence" value="ECO:0007669"/>
    <property type="project" value="TreeGrafter"/>
</dbReference>
<organism evidence="2 3">
    <name type="scientific">Tulasnella calospora MUT 4182</name>
    <dbReference type="NCBI Taxonomy" id="1051891"/>
    <lineage>
        <taxon>Eukaryota</taxon>
        <taxon>Fungi</taxon>
        <taxon>Dikarya</taxon>
        <taxon>Basidiomycota</taxon>
        <taxon>Agaricomycotina</taxon>
        <taxon>Agaricomycetes</taxon>
        <taxon>Cantharellales</taxon>
        <taxon>Tulasnellaceae</taxon>
        <taxon>Tulasnella</taxon>
    </lineage>
</organism>